<sequence length="134" mass="14767">MTETKDILVRDMPIIIFAYAAPTMRSIGTTRRESIPTSQQHAKATIIATTNVEKFDIKSGKALGTSKGWSQNTSIHTSLIDPPANLNGAIRRGRNQQQAYEGLQFLKQSLVQGALDPLKVLKLVGPLAWEPAYY</sequence>
<keyword evidence="2" id="KW-1185">Reference proteome</keyword>
<reference evidence="1 2" key="1">
    <citation type="submission" date="2024-02" db="EMBL/GenBank/DDBJ databases">
        <title>High-quality chromosome-scale genome assembly of Pensacola bahiagrass (Paspalum notatum Flugge var. saurae).</title>
        <authorList>
            <person name="Vega J.M."/>
            <person name="Podio M."/>
            <person name="Orjuela J."/>
            <person name="Siena L.A."/>
            <person name="Pessino S.C."/>
            <person name="Combes M.C."/>
            <person name="Mariac C."/>
            <person name="Albertini E."/>
            <person name="Pupilli F."/>
            <person name="Ortiz J.P.A."/>
            <person name="Leblanc O."/>
        </authorList>
    </citation>
    <scope>NUCLEOTIDE SEQUENCE [LARGE SCALE GENOMIC DNA]</scope>
    <source>
        <strain evidence="1">R1</strain>
        <tissue evidence="1">Leaf</tissue>
    </source>
</reference>
<proteinExistence type="predicted"/>
<organism evidence="1 2">
    <name type="scientific">Paspalum notatum var. saurae</name>
    <dbReference type="NCBI Taxonomy" id="547442"/>
    <lineage>
        <taxon>Eukaryota</taxon>
        <taxon>Viridiplantae</taxon>
        <taxon>Streptophyta</taxon>
        <taxon>Embryophyta</taxon>
        <taxon>Tracheophyta</taxon>
        <taxon>Spermatophyta</taxon>
        <taxon>Magnoliopsida</taxon>
        <taxon>Liliopsida</taxon>
        <taxon>Poales</taxon>
        <taxon>Poaceae</taxon>
        <taxon>PACMAD clade</taxon>
        <taxon>Panicoideae</taxon>
        <taxon>Andropogonodae</taxon>
        <taxon>Paspaleae</taxon>
        <taxon>Paspalinae</taxon>
        <taxon>Paspalum</taxon>
    </lineage>
</organism>
<dbReference type="AlphaFoldDB" id="A0AAQ3UP54"/>
<dbReference type="Proteomes" id="UP001341281">
    <property type="component" value="Chromosome 09"/>
</dbReference>
<evidence type="ECO:0000313" key="1">
    <source>
        <dbReference type="EMBL" id="WVZ95044.1"/>
    </source>
</evidence>
<protein>
    <submittedName>
        <fullName evidence="1">Uncharacterized protein</fullName>
    </submittedName>
</protein>
<dbReference type="EMBL" id="CP144753">
    <property type="protein sequence ID" value="WVZ95044.1"/>
    <property type="molecule type" value="Genomic_DNA"/>
</dbReference>
<gene>
    <name evidence="1" type="ORF">U9M48_040850</name>
</gene>
<evidence type="ECO:0000313" key="2">
    <source>
        <dbReference type="Proteomes" id="UP001341281"/>
    </source>
</evidence>
<accession>A0AAQ3UP54</accession>
<name>A0AAQ3UP54_PASNO</name>